<dbReference type="SUPFAM" id="SSF51679">
    <property type="entry name" value="Bacterial luciferase-like"/>
    <property type="match status" value="1"/>
</dbReference>
<dbReference type="Proteomes" id="UP000306985">
    <property type="component" value="Unassembled WGS sequence"/>
</dbReference>
<dbReference type="InterPro" id="IPR011251">
    <property type="entry name" value="Luciferase-like_dom"/>
</dbReference>
<protein>
    <submittedName>
        <fullName evidence="3">LLM class flavin-dependent oxidoreductase</fullName>
    </submittedName>
</protein>
<comment type="caution">
    <text evidence="3">The sequence shown here is derived from an EMBL/GenBank/DDBJ whole genome shotgun (WGS) entry which is preliminary data.</text>
</comment>
<dbReference type="InterPro" id="IPR050564">
    <property type="entry name" value="F420-G6PD/mer"/>
</dbReference>
<dbReference type="CDD" id="cd01097">
    <property type="entry name" value="Tetrahydromethanopterin_reductase"/>
    <property type="match status" value="1"/>
</dbReference>
<dbReference type="Gene3D" id="3.20.20.30">
    <property type="entry name" value="Luciferase-like domain"/>
    <property type="match status" value="1"/>
</dbReference>
<gene>
    <name evidence="3" type="ORF">FDO65_16350</name>
</gene>
<dbReference type="AlphaFoldDB" id="A0A4U6QCJ2"/>
<dbReference type="Pfam" id="PF00296">
    <property type="entry name" value="Bac_luciferase"/>
    <property type="match status" value="1"/>
</dbReference>
<name>A0A4U6QCJ2_9ACTN</name>
<feature type="domain" description="Luciferase-like" evidence="2">
    <location>
        <begin position="19"/>
        <end position="309"/>
    </location>
</feature>
<dbReference type="GO" id="GO:0016705">
    <property type="term" value="F:oxidoreductase activity, acting on paired donors, with incorporation or reduction of molecular oxygen"/>
    <property type="evidence" value="ECO:0007669"/>
    <property type="project" value="InterPro"/>
</dbReference>
<dbReference type="PANTHER" id="PTHR43244:SF1">
    <property type="entry name" value="5,10-METHYLENETETRAHYDROMETHANOPTERIN REDUCTASE"/>
    <property type="match status" value="1"/>
</dbReference>
<dbReference type="EMBL" id="SZZH01000004">
    <property type="protein sequence ID" value="TKV57718.1"/>
    <property type="molecule type" value="Genomic_DNA"/>
</dbReference>
<dbReference type="OrthoDB" id="675245at2"/>
<evidence type="ECO:0000259" key="2">
    <source>
        <dbReference type="Pfam" id="PF00296"/>
    </source>
</evidence>
<keyword evidence="4" id="KW-1185">Reference proteome</keyword>
<accession>A0A4U6QCJ2</accession>
<sequence length="336" mass="35440">MTAAPPVTARPPIGVLVHGDTKPDQLVPVCRRIEDAGFGAVWLAEDYFLLGGPTSAALALQGTREIPVGIGILSAVVRHPAVTAMEVATLSLAHPGRLITGIGHGVPFWTKQMGLYPKSPLKSLQVVIDSVRALLDGETLTIDEGPYVFDNVTLTHPNPGAVPLYSGVIGPKSLELSGRIADGTIMSVIAAPKYLDYARTTIAKGAVGSPREGQPHAMPTFVIYRVDTDRDVARRSAREGLAFYLQAVGPTPMTGVYGINDQLGEILALGDLAAITDALPDEWVDTFTICGTPPECVDRIKEFLAAGATSVVLAPYPAAANDEILALTAEQVLPHL</sequence>
<organism evidence="3 4">
    <name type="scientific">Nakamurella flava</name>
    <dbReference type="NCBI Taxonomy" id="2576308"/>
    <lineage>
        <taxon>Bacteria</taxon>
        <taxon>Bacillati</taxon>
        <taxon>Actinomycetota</taxon>
        <taxon>Actinomycetes</taxon>
        <taxon>Nakamurellales</taxon>
        <taxon>Nakamurellaceae</taxon>
        <taxon>Nakamurella</taxon>
    </lineage>
</organism>
<evidence type="ECO:0000313" key="3">
    <source>
        <dbReference type="EMBL" id="TKV57718.1"/>
    </source>
</evidence>
<proteinExistence type="predicted"/>
<evidence type="ECO:0000256" key="1">
    <source>
        <dbReference type="ARBA" id="ARBA00023002"/>
    </source>
</evidence>
<keyword evidence="1" id="KW-0560">Oxidoreductase</keyword>
<dbReference type="InterPro" id="IPR036661">
    <property type="entry name" value="Luciferase-like_sf"/>
</dbReference>
<dbReference type="RefSeq" id="WP_137450802.1">
    <property type="nucleotide sequence ID" value="NZ_SZZH01000004.1"/>
</dbReference>
<dbReference type="PANTHER" id="PTHR43244">
    <property type="match status" value="1"/>
</dbReference>
<reference evidence="3 4" key="1">
    <citation type="submission" date="2019-05" db="EMBL/GenBank/DDBJ databases">
        <title>Nakamurella sp. N5BH11, whole genome shotgun sequence.</title>
        <authorList>
            <person name="Tuo L."/>
        </authorList>
    </citation>
    <scope>NUCLEOTIDE SEQUENCE [LARGE SCALE GENOMIC DNA]</scope>
    <source>
        <strain evidence="3 4">N5BH11</strain>
    </source>
</reference>
<evidence type="ECO:0000313" key="4">
    <source>
        <dbReference type="Proteomes" id="UP000306985"/>
    </source>
</evidence>